<evidence type="ECO:0000256" key="6">
    <source>
        <dbReference type="SAM" id="MobiDB-lite"/>
    </source>
</evidence>
<dbReference type="Gene3D" id="3.90.1750.10">
    <property type="entry name" value="Hect, E3 ligase catalytic domains"/>
    <property type="match status" value="1"/>
</dbReference>
<dbReference type="InterPro" id="IPR044611">
    <property type="entry name" value="E3A/B/C-like"/>
</dbReference>
<dbReference type="EMBL" id="LR877154">
    <property type="protein sequence ID" value="CAD2218214.1"/>
    <property type="molecule type" value="Genomic_DNA"/>
</dbReference>
<dbReference type="GO" id="GO:0000209">
    <property type="term" value="P:protein polyubiquitination"/>
    <property type="evidence" value="ECO:0007669"/>
    <property type="project" value="InterPro"/>
</dbReference>
<dbReference type="VEuPathDB" id="TriTrypDB:ADEAN_000570100"/>
<evidence type="ECO:0000313" key="10">
    <source>
        <dbReference type="Proteomes" id="UP000515908"/>
    </source>
</evidence>
<evidence type="ECO:0000256" key="3">
    <source>
        <dbReference type="ARBA" id="ARBA00022679"/>
    </source>
</evidence>
<dbReference type="Gene3D" id="3.30.2410.10">
    <property type="entry name" value="Hect, E3 ligase catalytic domain"/>
    <property type="match status" value="1"/>
</dbReference>
<dbReference type="SMART" id="SM00119">
    <property type="entry name" value="HECTc"/>
    <property type="match status" value="1"/>
</dbReference>
<evidence type="ECO:0000313" key="9">
    <source>
        <dbReference type="EMBL" id="CAD2218214.1"/>
    </source>
</evidence>
<dbReference type="SUPFAM" id="SSF56204">
    <property type="entry name" value="Hect, E3 ligase catalytic domain"/>
    <property type="match status" value="1"/>
</dbReference>
<dbReference type="Proteomes" id="UP000515908">
    <property type="component" value="Chromosome 10"/>
</dbReference>
<dbReference type="Pfam" id="PF00632">
    <property type="entry name" value="HECT"/>
    <property type="match status" value="1"/>
</dbReference>
<keyword evidence="4 5" id="KW-0833">Ubl conjugation pathway</keyword>
<dbReference type="GO" id="GO:0006511">
    <property type="term" value="P:ubiquitin-dependent protein catabolic process"/>
    <property type="evidence" value="ECO:0007669"/>
    <property type="project" value="TreeGrafter"/>
</dbReference>
<reference evidence="9 10" key="1">
    <citation type="submission" date="2020-08" db="EMBL/GenBank/DDBJ databases">
        <authorList>
            <person name="Newling K."/>
            <person name="Davey J."/>
            <person name="Forrester S."/>
        </authorList>
    </citation>
    <scope>NUCLEOTIDE SEQUENCE [LARGE SCALE GENOMIC DNA]</scope>
    <source>
        <strain evidence="10">Crithidia deanei Carvalho (ATCC PRA-265)</strain>
    </source>
</reference>
<evidence type="ECO:0000256" key="4">
    <source>
        <dbReference type="ARBA" id="ARBA00022786"/>
    </source>
</evidence>
<evidence type="ECO:0000256" key="5">
    <source>
        <dbReference type="PROSITE-ProRule" id="PRU00104"/>
    </source>
</evidence>
<evidence type="ECO:0000259" key="8">
    <source>
        <dbReference type="PROSITE" id="PS50237"/>
    </source>
</evidence>
<dbReference type="InterPro" id="IPR035983">
    <property type="entry name" value="Hect_E3_ubiquitin_ligase"/>
</dbReference>
<feature type="active site" description="Glycyl thioester intermediate" evidence="5">
    <location>
        <position position="458"/>
    </location>
</feature>
<keyword evidence="3 9" id="KW-0808">Transferase</keyword>
<gene>
    <name evidence="9" type="ORF">ADEAN_000570100</name>
</gene>
<protein>
    <recommendedName>
        <fullName evidence="2">HECT-type E3 ubiquitin transferase</fullName>
        <ecNumber evidence="2">2.3.2.26</ecNumber>
    </recommendedName>
</protein>
<keyword evidence="7" id="KW-0732">Signal</keyword>
<feature type="region of interest" description="Disordered" evidence="6">
    <location>
        <begin position="53"/>
        <end position="76"/>
    </location>
</feature>
<comment type="catalytic activity">
    <reaction evidence="1">
        <text>S-ubiquitinyl-[E2 ubiquitin-conjugating enzyme]-L-cysteine + [acceptor protein]-L-lysine = [E2 ubiquitin-conjugating enzyme]-L-cysteine + N(6)-ubiquitinyl-[acceptor protein]-L-lysine.</text>
        <dbReference type="EC" id="2.3.2.26"/>
    </reaction>
</comment>
<organism evidence="9 10">
    <name type="scientific">Angomonas deanei</name>
    <dbReference type="NCBI Taxonomy" id="59799"/>
    <lineage>
        <taxon>Eukaryota</taxon>
        <taxon>Discoba</taxon>
        <taxon>Euglenozoa</taxon>
        <taxon>Kinetoplastea</taxon>
        <taxon>Metakinetoplastina</taxon>
        <taxon>Trypanosomatida</taxon>
        <taxon>Trypanosomatidae</taxon>
        <taxon>Strigomonadinae</taxon>
        <taxon>Angomonas</taxon>
    </lineage>
</organism>
<dbReference type="PANTHER" id="PTHR45700">
    <property type="entry name" value="UBIQUITIN-PROTEIN LIGASE E3C"/>
    <property type="match status" value="1"/>
</dbReference>
<feature type="signal peptide" evidence="7">
    <location>
        <begin position="1"/>
        <end position="15"/>
    </location>
</feature>
<feature type="chain" id="PRO_5028899600" description="HECT-type E3 ubiquitin transferase" evidence="7">
    <location>
        <begin position="16"/>
        <end position="490"/>
    </location>
</feature>
<dbReference type="Gene3D" id="3.30.2160.10">
    <property type="entry name" value="Hect, E3 ligase catalytic domain"/>
    <property type="match status" value="1"/>
</dbReference>
<dbReference type="GO" id="GO:0061630">
    <property type="term" value="F:ubiquitin protein ligase activity"/>
    <property type="evidence" value="ECO:0007669"/>
    <property type="project" value="UniProtKB-EC"/>
</dbReference>
<dbReference type="PROSITE" id="PS50237">
    <property type="entry name" value="HECT"/>
    <property type="match status" value="1"/>
</dbReference>
<dbReference type="PANTHER" id="PTHR45700:SF2">
    <property type="entry name" value="UBIQUITIN-PROTEIN LIGASE E3C"/>
    <property type="match status" value="1"/>
</dbReference>
<accession>A0A7G2CH39</accession>
<evidence type="ECO:0000256" key="2">
    <source>
        <dbReference type="ARBA" id="ARBA00012485"/>
    </source>
</evidence>
<evidence type="ECO:0000256" key="1">
    <source>
        <dbReference type="ARBA" id="ARBA00000885"/>
    </source>
</evidence>
<sequence length="490" mass="56223">MAFLLLARLHVVNEATQFLPLPSAWVSVRDTLLLRNLDSISVERWTELEEEHLHSGHDAMEDEEEEKKAPQVKPLPGDDTLFTNSCHWSTEERLIRLLLRIAFLVSFNERAKLLTRFLLLSQPQRHPGMPKQFVVHRGRTFVDTYERFKHQPDSVEMFSVRFAGANGEYEEGYGQGVYRELLHCIGLEGFTAEHGLFRTTEDGFVYPNPLSFETTGDEEHLGKISFLGFMCGRSLRDGILQDVPFALHFRNALLGRRNTINNLKGFDAQLYRQLVSLVNLTEEELSLMELTFTYVDNSLGVAREYELVRGGAEMKVNTHNRLFYIDLVADYKLNREGAPQTLAFQAGLERIIHRSWLRLFDSIELFKLFGGDNSGSFDVADWKKHTVYKDPEDEHSVPVKLFWEVVESMTAEQQSALLRFATSMRRPPLLGFQFLSPPFMVYLVKNISSQRLPTASTCFSTFKLPPYTDYGTAREKILAAIEEGTTFELT</sequence>
<dbReference type="AlphaFoldDB" id="A0A7G2CH39"/>
<dbReference type="InterPro" id="IPR000569">
    <property type="entry name" value="HECT_dom"/>
</dbReference>
<keyword evidence="10" id="KW-1185">Reference proteome</keyword>
<dbReference type="EC" id="2.3.2.26" evidence="2"/>
<name>A0A7G2CH39_9TRYP</name>
<evidence type="ECO:0000256" key="7">
    <source>
        <dbReference type="SAM" id="SignalP"/>
    </source>
</evidence>
<feature type="domain" description="HECT" evidence="8">
    <location>
        <begin position="150"/>
        <end position="490"/>
    </location>
</feature>
<proteinExistence type="predicted"/>
<dbReference type="OrthoDB" id="8068875at2759"/>